<organism evidence="2 3">
    <name type="scientific">Corynebacterium meridianum</name>
    <dbReference type="NCBI Taxonomy" id="2765363"/>
    <lineage>
        <taxon>Bacteria</taxon>
        <taxon>Bacillati</taxon>
        <taxon>Actinomycetota</taxon>
        <taxon>Actinomycetes</taxon>
        <taxon>Mycobacteriales</taxon>
        <taxon>Corynebacteriaceae</taxon>
        <taxon>Corynebacterium</taxon>
    </lineage>
</organism>
<dbReference type="RefSeq" id="WP_198739278.1">
    <property type="nucleotide sequence ID" value="NZ_JAEIOS010000015.1"/>
</dbReference>
<accession>A0A934I4X0</accession>
<name>A0A934I4X0_9CORY</name>
<sequence>MDRNVLQSRPVWAASAALVLVLVTNLLVNGWQLTGGFAVLAVSTAIVLVAIIARAKKQGDPAS</sequence>
<evidence type="ECO:0000313" key="3">
    <source>
        <dbReference type="Proteomes" id="UP000645966"/>
    </source>
</evidence>
<proteinExistence type="predicted"/>
<protein>
    <submittedName>
        <fullName evidence="2">Uncharacterized protein</fullName>
    </submittedName>
</protein>
<feature type="transmembrane region" description="Helical" evidence="1">
    <location>
        <begin position="12"/>
        <end position="31"/>
    </location>
</feature>
<feature type="transmembrane region" description="Helical" evidence="1">
    <location>
        <begin position="37"/>
        <end position="55"/>
    </location>
</feature>
<gene>
    <name evidence="2" type="ORF">JDV75_10935</name>
</gene>
<evidence type="ECO:0000256" key="1">
    <source>
        <dbReference type="SAM" id="Phobius"/>
    </source>
</evidence>
<dbReference type="EMBL" id="JAEIOS010000015">
    <property type="protein sequence ID" value="MBI8990266.1"/>
    <property type="molecule type" value="Genomic_DNA"/>
</dbReference>
<keyword evidence="3" id="KW-1185">Reference proteome</keyword>
<keyword evidence="1" id="KW-1133">Transmembrane helix</keyword>
<dbReference type="AlphaFoldDB" id="A0A934I4X0"/>
<reference evidence="2" key="1">
    <citation type="submission" date="2020-12" db="EMBL/GenBank/DDBJ databases">
        <title>Genome public.</title>
        <authorList>
            <person name="Sun Q."/>
        </authorList>
    </citation>
    <scope>NUCLEOTIDE SEQUENCE</scope>
    <source>
        <strain evidence="2">CCM 8863</strain>
    </source>
</reference>
<dbReference type="Proteomes" id="UP000645966">
    <property type="component" value="Unassembled WGS sequence"/>
</dbReference>
<keyword evidence="1" id="KW-0812">Transmembrane</keyword>
<keyword evidence="1" id="KW-0472">Membrane</keyword>
<comment type="caution">
    <text evidence="2">The sequence shown here is derived from an EMBL/GenBank/DDBJ whole genome shotgun (WGS) entry which is preliminary data.</text>
</comment>
<evidence type="ECO:0000313" key="2">
    <source>
        <dbReference type="EMBL" id="MBI8990266.1"/>
    </source>
</evidence>